<keyword evidence="4 7" id="KW-0812">Transmembrane</keyword>
<dbReference type="InterPro" id="IPR020846">
    <property type="entry name" value="MFS_dom"/>
</dbReference>
<evidence type="ECO:0000313" key="9">
    <source>
        <dbReference type="EMBL" id="MBB4739221.1"/>
    </source>
</evidence>
<feature type="transmembrane region" description="Helical" evidence="7">
    <location>
        <begin position="63"/>
        <end position="84"/>
    </location>
</feature>
<keyword evidence="10" id="KW-1185">Reference proteome</keyword>
<dbReference type="PROSITE" id="PS50850">
    <property type="entry name" value="MFS"/>
    <property type="match status" value="1"/>
</dbReference>
<feature type="transmembrane region" description="Helical" evidence="7">
    <location>
        <begin position="205"/>
        <end position="226"/>
    </location>
</feature>
<name>A0A7W7GVW4_9ACTN</name>
<evidence type="ECO:0000256" key="4">
    <source>
        <dbReference type="ARBA" id="ARBA00022692"/>
    </source>
</evidence>
<dbReference type="InterPro" id="IPR010290">
    <property type="entry name" value="TM_effector"/>
</dbReference>
<sequence length="394" mass="39639">MWAASLVAAVGGSFSVVAVPVQLYASTGSSAAVGAAAVVSFVALAGSALAAGALADSRDRRRVLLAAQSGLAVVYLALWAQAALGDAPLGLLLLLVAGQGLSLGAIGATSGAVLPRLVPEHLLAAANSLNSLVRYTGSILGPALAGLLISVAGLPTLYLCDALALLVVLRAVHRLPALPPTGAPPAGSIGRQLVAGFRYLTGSRMLVAVLGVDLAAMVFGMPSALYPELAARVFGESSVGLLYAAYPAGVILAGLGSGLFTRARRHGLMMAGAALAWGATVVLFSLTIRLWAALPVLALGGAVNFVLSTFRNAVSQAHTDDAMRGRIQGALTVVLFGGPQLANLLHGSIGALAGPRLTIGAGGLLTVVTVVVILRTAPELRRYRVASGHEQPAP</sequence>
<dbReference type="Gene3D" id="1.20.1250.20">
    <property type="entry name" value="MFS general substrate transporter like domains"/>
    <property type="match status" value="1"/>
</dbReference>
<feature type="transmembrane region" description="Helical" evidence="7">
    <location>
        <begin position="143"/>
        <end position="169"/>
    </location>
</feature>
<evidence type="ECO:0000256" key="5">
    <source>
        <dbReference type="ARBA" id="ARBA00022989"/>
    </source>
</evidence>
<feature type="transmembrane region" description="Helical" evidence="7">
    <location>
        <begin position="28"/>
        <end position="51"/>
    </location>
</feature>
<keyword evidence="3" id="KW-1003">Cell membrane</keyword>
<feature type="transmembrane region" description="Helical" evidence="7">
    <location>
        <begin position="292"/>
        <end position="310"/>
    </location>
</feature>
<evidence type="ECO:0000256" key="3">
    <source>
        <dbReference type="ARBA" id="ARBA00022475"/>
    </source>
</evidence>
<evidence type="ECO:0000259" key="8">
    <source>
        <dbReference type="PROSITE" id="PS50850"/>
    </source>
</evidence>
<dbReference type="AlphaFoldDB" id="A0A7W7GVW4"/>
<dbReference type="CDD" id="cd06173">
    <property type="entry name" value="MFS_MefA_like"/>
    <property type="match status" value="1"/>
</dbReference>
<comment type="caution">
    <text evidence="9">The sequence shown here is derived from an EMBL/GenBank/DDBJ whole genome shotgun (WGS) entry which is preliminary data.</text>
</comment>
<evidence type="ECO:0000256" key="7">
    <source>
        <dbReference type="SAM" id="Phobius"/>
    </source>
</evidence>
<dbReference type="PANTHER" id="PTHR23513:SF9">
    <property type="entry name" value="ENTEROBACTIN EXPORTER ENTS"/>
    <property type="match status" value="1"/>
</dbReference>
<proteinExistence type="predicted"/>
<gene>
    <name evidence="9" type="ORF">BJY16_002680</name>
</gene>
<feature type="transmembrane region" description="Helical" evidence="7">
    <location>
        <begin position="267"/>
        <end position="286"/>
    </location>
</feature>
<feature type="domain" description="Major facilitator superfamily (MFS) profile" evidence="8">
    <location>
        <begin position="1"/>
        <end position="179"/>
    </location>
</feature>
<dbReference type="GO" id="GO:0022857">
    <property type="term" value="F:transmembrane transporter activity"/>
    <property type="evidence" value="ECO:0007669"/>
    <property type="project" value="InterPro"/>
</dbReference>
<dbReference type="GO" id="GO:0005886">
    <property type="term" value="C:plasma membrane"/>
    <property type="evidence" value="ECO:0007669"/>
    <property type="project" value="UniProtKB-SubCell"/>
</dbReference>
<evidence type="ECO:0000256" key="1">
    <source>
        <dbReference type="ARBA" id="ARBA00004429"/>
    </source>
</evidence>
<dbReference type="SUPFAM" id="SSF103473">
    <property type="entry name" value="MFS general substrate transporter"/>
    <property type="match status" value="1"/>
</dbReference>
<dbReference type="InterPro" id="IPR036259">
    <property type="entry name" value="MFS_trans_sf"/>
</dbReference>
<dbReference type="Pfam" id="PF05977">
    <property type="entry name" value="MFS_3"/>
    <property type="match status" value="1"/>
</dbReference>
<feature type="transmembrane region" description="Helical" evidence="7">
    <location>
        <begin position="357"/>
        <end position="374"/>
    </location>
</feature>
<evidence type="ECO:0000256" key="6">
    <source>
        <dbReference type="ARBA" id="ARBA00023136"/>
    </source>
</evidence>
<dbReference type="EMBL" id="JACHNB010000001">
    <property type="protein sequence ID" value="MBB4739221.1"/>
    <property type="molecule type" value="Genomic_DNA"/>
</dbReference>
<keyword evidence="6 7" id="KW-0472">Membrane</keyword>
<keyword evidence="2" id="KW-0813">Transport</keyword>
<keyword evidence="5 7" id="KW-1133">Transmembrane helix</keyword>
<comment type="subcellular location">
    <subcellularLocation>
        <location evidence="1">Cell inner membrane</location>
        <topology evidence="1">Multi-pass membrane protein</topology>
    </subcellularLocation>
</comment>
<feature type="transmembrane region" description="Helical" evidence="7">
    <location>
        <begin position="330"/>
        <end position="351"/>
    </location>
</feature>
<protein>
    <submittedName>
        <fullName evidence="9">MFS family permease</fullName>
    </submittedName>
</protein>
<accession>A0A7W7GVW4</accession>
<evidence type="ECO:0000313" key="10">
    <source>
        <dbReference type="Proteomes" id="UP000546162"/>
    </source>
</evidence>
<dbReference type="Proteomes" id="UP000546162">
    <property type="component" value="Unassembled WGS sequence"/>
</dbReference>
<dbReference type="PANTHER" id="PTHR23513">
    <property type="entry name" value="INTEGRAL MEMBRANE EFFLUX PROTEIN-RELATED"/>
    <property type="match status" value="1"/>
</dbReference>
<organism evidence="9 10">
    <name type="scientific">Actinoplanes octamycinicus</name>
    <dbReference type="NCBI Taxonomy" id="135948"/>
    <lineage>
        <taxon>Bacteria</taxon>
        <taxon>Bacillati</taxon>
        <taxon>Actinomycetota</taxon>
        <taxon>Actinomycetes</taxon>
        <taxon>Micromonosporales</taxon>
        <taxon>Micromonosporaceae</taxon>
        <taxon>Actinoplanes</taxon>
    </lineage>
</organism>
<feature type="transmembrane region" description="Helical" evidence="7">
    <location>
        <begin position="238"/>
        <end position="260"/>
    </location>
</feature>
<evidence type="ECO:0000256" key="2">
    <source>
        <dbReference type="ARBA" id="ARBA00022448"/>
    </source>
</evidence>
<reference evidence="9 10" key="1">
    <citation type="submission" date="2020-08" db="EMBL/GenBank/DDBJ databases">
        <title>Sequencing the genomes of 1000 actinobacteria strains.</title>
        <authorList>
            <person name="Klenk H.-P."/>
        </authorList>
    </citation>
    <scope>NUCLEOTIDE SEQUENCE [LARGE SCALE GENOMIC DNA]</scope>
    <source>
        <strain evidence="9 10">DSM 45809</strain>
    </source>
</reference>